<evidence type="ECO:0000256" key="2">
    <source>
        <dbReference type="ARBA" id="ARBA00010897"/>
    </source>
</evidence>
<dbReference type="SUPFAM" id="SSF54675">
    <property type="entry name" value="Nicotinate/Quinolinate PRTase N-terminal domain-like"/>
    <property type="match status" value="1"/>
</dbReference>
<dbReference type="SUPFAM" id="SSF51690">
    <property type="entry name" value="Nicotinate/Quinolinate PRTase C-terminal domain-like"/>
    <property type="match status" value="1"/>
</dbReference>
<dbReference type="InterPro" id="IPR013785">
    <property type="entry name" value="Aldolase_TIM"/>
</dbReference>
<gene>
    <name evidence="13" type="ORF">F4554_003869</name>
</gene>
<dbReference type="Proteomes" id="UP000579605">
    <property type="component" value="Unassembled WGS sequence"/>
</dbReference>
<feature type="domain" description="Nicotinate phosphoribosyltransferase C-terminal" evidence="12">
    <location>
        <begin position="371"/>
        <end position="428"/>
    </location>
</feature>
<dbReference type="GO" id="GO:0034355">
    <property type="term" value="P:NAD+ biosynthetic process via the salvage pathway"/>
    <property type="evidence" value="ECO:0007669"/>
    <property type="project" value="TreeGrafter"/>
</dbReference>
<keyword evidence="13" id="KW-0328">Glycosyltransferase</keyword>
<dbReference type="Gene3D" id="3.20.140.10">
    <property type="entry name" value="nicotinate phosphoribosyltransferase"/>
    <property type="match status" value="2"/>
</dbReference>
<proteinExistence type="inferred from homology"/>
<dbReference type="UniPathway" id="UPA00253">
    <property type="reaction ID" value="UER00457"/>
</dbReference>
<dbReference type="PANTHER" id="PTHR11098:SF1">
    <property type="entry name" value="NICOTINATE PHOSPHORIBOSYLTRANSFERASE"/>
    <property type="match status" value="1"/>
</dbReference>
<evidence type="ECO:0000256" key="3">
    <source>
        <dbReference type="ARBA" id="ARBA00013236"/>
    </source>
</evidence>
<comment type="pathway">
    <text evidence="1 9">Cofactor biosynthesis; NAD(+) biosynthesis; nicotinate D-ribonucleotide from nicotinate: step 1/1.</text>
</comment>
<evidence type="ECO:0000256" key="9">
    <source>
        <dbReference type="RuleBase" id="RU365100"/>
    </source>
</evidence>
<evidence type="ECO:0000256" key="7">
    <source>
        <dbReference type="ARBA" id="ARBA00022679"/>
    </source>
</evidence>
<dbReference type="Gene3D" id="3.20.20.70">
    <property type="entry name" value="Aldolase class I"/>
    <property type="match status" value="1"/>
</dbReference>
<keyword evidence="4" id="KW-0597">Phosphoprotein</keyword>
<dbReference type="NCBIfam" id="TIGR01513">
    <property type="entry name" value="NAPRTase_put"/>
    <property type="match status" value="1"/>
</dbReference>
<sequence length="444" mass="47958">MGAGLATDLYELNMAAGYLRRGMSGPATFSLFVRALPPDRGFLVAAGLEDCLTALESFAFEAEDLDWLRDAGFDDATVRSFAGLRFTGDVRAVPEGRVVLADEPLLEVTAPAAEAQLVETVLLNHMTYQTAIATKAARCRIAAGDMELVDFAFRRTHGIEAGMAVARLSSIAGFAATSNVEAARRYGLQAAGTMAHSYVEAFPREIDAFRAFTEDLPGPVTFLVDTYDTPTGVRAAVRVIQDMRLDRPLAVRLDSGDLVTLAREARQILDEAGLRKVRVFVSGGLDEYDLERFVLERAPIDAAGVGTRMGVSADAPSLDSAYKLVAFGDRPVCKLSPGKATLPGAKQVWRHFPIQQDVLALREEAGPDGHEPLLVEVMRNGRRLGGRDTIAAARERCARDVTALPPDARRIRGPSSPRIRVSDELAALTTQTARSAAETQDLTR</sequence>
<evidence type="ECO:0000256" key="5">
    <source>
        <dbReference type="ARBA" id="ARBA00022598"/>
    </source>
</evidence>
<dbReference type="InterPro" id="IPR007229">
    <property type="entry name" value="Nic_PRibTrfase-Fam"/>
</dbReference>
<feature type="domain" description="Nicotinate/nicotinamide phosphoribosyltransferase" evidence="10">
    <location>
        <begin position="147"/>
        <end position="268"/>
    </location>
</feature>
<keyword evidence="5 9" id="KW-0436">Ligase</keyword>
<dbReference type="PIRSF" id="PIRSF000484">
    <property type="entry name" value="NAPRT"/>
    <property type="match status" value="1"/>
</dbReference>
<keyword evidence="14" id="KW-1185">Reference proteome</keyword>
<protein>
    <recommendedName>
        <fullName evidence="3 9">Nicotinate phosphoribosyltransferase</fullName>
        <ecNumber evidence="3 9">6.3.4.21</ecNumber>
    </recommendedName>
</protein>
<evidence type="ECO:0000259" key="10">
    <source>
        <dbReference type="Pfam" id="PF04095"/>
    </source>
</evidence>
<comment type="similarity">
    <text evidence="2 9">Belongs to the NAPRTase family.</text>
</comment>
<dbReference type="InterPro" id="IPR041619">
    <property type="entry name" value="NAPRTase_C"/>
</dbReference>
<evidence type="ECO:0000259" key="12">
    <source>
        <dbReference type="Pfam" id="PF17956"/>
    </source>
</evidence>
<comment type="caution">
    <text evidence="13">The sequence shown here is derived from an EMBL/GenBank/DDBJ whole genome shotgun (WGS) entry which is preliminary data.</text>
</comment>
<comment type="PTM">
    <text evidence="9">Transiently phosphorylated on a His residue during the reaction cycle. Phosphorylation strongly increases the affinity for substrates and increases the rate of nicotinate D-ribonucleotide production. Dephosphorylation regenerates the low-affinity form of the enzyme, leading to product release.</text>
</comment>
<keyword evidence="7 9" id="KW-0808">Transferase</keyword>
<evidence type="ECO:0000313" key="13">
    <source>
        <dbReference type="EMBL" id="NYH91231.1"/>
    </source>
</evidence>
<comment type="catalytic activity">
    <reaction evidence="8 9">
        <text>5-phospho-alpha-D-ribose 1-diphosphate + nicotinate + ATP + H2O = nicotinate beta-D-ribonucleotide + ADP + phosphate + diphosphate</text>
        <dbReference type="Rhea" id="RHEA:36163"/>
        <dbReference type="ChEBI" id="CHEBI:15377"/>
        <dbReference type="ChEBI" id="CHEBI:30616"/>
        <dbReference type="ChEBI" id="CHEBI:32544"/>
        <dbReference type="ChEBI" id="CHEBI:33019"/>
        <dbReference type="ChEBI" id="CHEBI:43474"/>
        <dbReference type="ChEBI" id="CHEBI:57502"/>
        <dbReference type="ChEBI" id="CHEBI:58017"/>
        <dbReference type="ChEBI" id="CHEBI:456216"/>
        <dbReference type="EC" id="6.3.4.21"/>
    </reaction>
</comment>
<dbReference type="GO" id="GO:0005829">
    <property type="term" value="C:cytosol"/>
    <property type="evidence" value="ECO:0007669"/>
    <property type="project" value="TreeGrafter"/>
</dbReference>
<dbReference type="GO" id="GO:0016757">
    <property type="term" value="F:glycosyltransferase activity"/>
    <property type="evidence" value="ECO:0007669"/>
    <property type="project" value="UniProtKB-KW"/>
</dbReference>
<dbReference type="NCBIfam" id="NF009131">
    <property type="entry name" value="PRK12484.1"/>
    <property type="match status" value="1"/>
</dbReference>
<evidence type="ECO:0000313" key="14">
    <source>
        <dbReference type="Proteomes" id="UP000579605"/>
    </source>
</evidence>
<dbReference type="InterPro" id="IPR040727">
    <property type="entry name" value="NAPRTase_N"/>
</dbReference>
<accession>A0A852ZDJ6</accession>
<dbReference type="Pfam" id="PF17956">
    <property type="entry name" value="NAPRTase_C"/>
    <property type="match status" value="1"/>
</dbReference>
<dbReference type="NCBIfam" id="NF006696">
    <property type="entry name" value="PRK09243.1-3"/>
    <property type="match status" value="1"/>
</dbReference>
<organism evidence="13 14">
    <name type="scientific">Actinopolymorpha rutila</name>
    <dbReference type="NCBI Taxonomy" id="446787"/>
    <lineage>
        <taxon>Bacteria</taxon>
        <taxon>Bacillati</taxon>
        <taxon>Actinomycetota</taxon>
        <taxon>Actinomycetes</taxon>
        <taxon>Propionibacteriales</taxon>
        <taxon>Actinopolymorphaceae</taxon>
        <taxon>Actinopolymorpha</taxon>
    </lineage>
</organism>
<dbReference type="EMBL" id="JACBZH010000001">
    <property type="protein sequence ID" value="NYH91231.1"/>
    <property type="molecule type" value="Genomic_DNA"/>
</dbReference>
<reference evidence="13 14" key="1">
    <citation type="submission" date="2020-07" db="EMBL/GenBank/DDBJ databases">
        <title>Sequencing the genomes of 1000 actinobacteria strains.</title>
        <authorList>
            <person name="Klenk H.-P."/>
        </authorList>
    </citation>
    <scope>NUCLEOTIDE SEQUENCE [LARGE SCALE GENOMIC DNA]</scope>
    <source>
        <strain evidence="13 14">DSM 18448</strain>
    </source>
</reference>
<dbReference type="CDD" id="cd01570">
    <property type="entry name" value="NAPRTase_A"/>
    <property type="match status" value="1"/>
</dbReference>
<dbReference type="AlphaFoldDB" id="A0A852ZDJ6"/>
<dbReference type="InterPro" id="IPR036068">
    <property type="entry name" value="Nicotinate_pribotase-like_C"/>
</dbReference>
<evidence type="ECO:0000256" key="6">
    <source>
        <dbReference type="ARBA" id="ARBA00022642"/>
    </source>
</evidence>
<dbReference type="PANTHER" id="PTHR11098">
    <property type="entry name" value="NICOTINATE PHOSPHORIBOSYLTRANSFERASE"/>
    <property type="match status" value="1"/>
</dbReference>
<feature type="domain" description="Nicotinate phosphoribosyltransferase N-terminal" evidence="11">
    <location>
        <begin position="5"/>
        <end position="126"/>
    </location>
</feature>
<dbReference type="RefSeq" id="WP_179788838.1">
    <property type="nucleotide sequence ID" value="NZ_BAAARR010000023.1"/>
</dbReference>
<evidence type="ECO:0000256" key="8">
    <source>
        <dbReference type="ARBA" id="ARBA00048668"/>
    </source>
</evidence>
<dbReference type="Pfam" id="PF17767">
    <property type="entry name" value="NAPRTase_N"/>
    <property type="match status" value="1"/>
</dbReference>
<evidence type="ECO:0000256" key="4">
    <source>
        <dbReference type="ARBA" id="ARBA00022553"/>
    </source>
</evidence>
<evidence type="ECO:0000256" key="1">
    <source>
        <dbReference type="ARBA" id="ARBA00004952"/>
    </source>
</evidence>
<dbReference type="Pfam" id="PF04095">
    <property type="entry name" value="NAPRTase"/>
    <property type="match status" value="1"/>
</dbReference>
<dbReference type="InterPro" id="IPR041525">
    <property type="entry name" value="N/Namide_PRibTrfase"/>
</dbReference>
<evidence type="ECO:0000259" key="11">
    <source>
        <dbReference type="Pfam" id="PF17767"/>
    </source>
</evidence>
<keyword evidence="6 9" id="KW-0662">Pyridine nucleotide biosynthesis</keyword>
<dbReference type="EC" id="6.3.4.21" evidence="3 9"/>
<name>A0A852ZDJ6_9ACTN</name>
<dbReference type="GO" id="GO:0004516">
    <property type="term" value="F:nicotinate phosphoribosyltransferase activity"/>
    <property type="evidence" value="ECO:0007669"/>
    <property type="project" value="UniProtKB-UniRule"/>
</dbReference>
<dbReference type="InterPro" id="IPR006405">
    <property type="entry name" value="Nic_PRibTrfase_pncB"/>
</dbReference>
<comment type="function">
    <text evidence="9">Catalyzes the first step in the biosynthesis of NAD from nicotinic acid, the ATP-dependent synthesis of beta-nicotinate D-ribonucleotide from nicotinate and 5-phospho-D-ribose 1-phosphate.</text>
</comment>